<dbReference type="PANTHER" id="PTHR42939:SF1">
    <property type="entry name" value="ABC TRANSPORTER ATP-BINDING PROTEIN ALBC-RELATED"/>
    <property type="match status" value="1"/>
</dbReference>
<dbReference type="EMBL" id="CP059378">
    <property type="protein sequence ID" value="QLY81765.1"/>
    <property type="molecule type" value="Genomic_DNA"/>
</dbReference>
<evidence type="ECO:0000256" key="2">
    <source>
        <dbReference type="ARBA" id="ARBA00022741"/>
    </source>
</evidence>
<dbReference type="PROSITE" id="PS50893">
    <property type="entry name" value="ABC_TRANSPORTER_2"/>
    <property type="match status" value="1"/>
</dbReference>
<dbReference type="InterPro" id="IPR051782">
    <property type="entry name" value="ABC_Transporter_VariousFunc"/>
</dbReference>
<dbReference type="Gene3D" id="3.40.50.300">
    <property type="entry name" value="P-loop containing nucleotide triphosphate hydrolases"/>
    <property type="match status" value="1"/>
</dbReference>
<dbReference type="GO" id="GO:0016887">
    <property type="term" value="F:ATP hydrolysis activity"/>
    <property type="evidence" value="ECO:0007669"/>
    <property type="project" value="InterPro"/>
</dbReference>
<dbReference type="InterPro" id="IPR027417">
    <property type="entry name" value="P-loop_NTPase"/>
</dbReference>
<evidence type="ECO:0000313" key="6">
    <source>
        <dbReference type="Proteomes" id="UP000512286"/>
    </source>
</evidence>
<accession>A0A7D6W389</accession>
<keyword evidence="1" id="KW-0813">Transport</keyword>
<dbReference type="CDD" id="cd03230">
    <property type="entry name" value="ABC_DR_subfamily_A"/>
    <property type="match status" value="1"/>
</dbReference>
<reference evidence="5 6" key="1">
    <citation type="submission" date="2020-07" db="EMBL/GenBank/DDBJ databases">
        <title>Electron transfer.</title>
        <authorList>
            <person name="Huang L."/>
            <person name="Liu X."/>
            <person name="Zhou S."/>
        </authorList>
    </citation>
    <scope>NUCLEOTIDE SEQUENCE [LARGE SCALE GENOMIC DNA]</scope>
    <source>
        <strain evidence="5 6">Lx1</strain>
    </source>
</reference>
<dbReference type="AlphaFoldDB" id="A0A7D6W389"/>
<name>A0A7D6W389_9CLOT</name>
<dbReference type="RefSeq" id="WP_181603288.1">
    <property type="nucleotide sequence ID" value="NZ_CAURPL010000016.1"/>
</dbReference>
<dbReference type="InterPro" id="IPR003593">
    <property type="entry name" value="AAA+_ATPase"/>
</dbReference>
<organism evidence="5 6">
    <name type="scientific">Clostridium intestinale</name>
    <dbReference type="NCBI Taxonomy" id="36845"/>
    <lineage>
        <taxon>Bacteria</taxon>
        <taxon>Bacillati</taxon>
        <taxon>Bacillota</taxon>
        <taxon>Clostridia</taxon>
        <taxon>Eubacteriales</taxon>
        <taxon>Clostridiaceae</taxon>
        <taxon>Clostridium</taxon>
    </lineage>
</organism>
<dbReference type="Pfam" id="PF00005">
    <property type="entry name" value="ABC_tran"/>
    <property type="match status" value="1"/>
</dbReference>
<dbReference type="PANTHER" id="PTHR42939">
    <property type="entry name" value="ABC TRANSPORTER ATP-BINDING PROTEIN ALBC-RELATED"/>
    <property type="match status" value="1"/>
</dbReference>
<dbReference type="KEGG" id="cint:HZF06_09325"/>
<feature type="domain" description="ABC transporter" evidence="4">
    <location>
        <begin position="2"/>
        <end position="227"/>
    </location>
</feature>
<keyword evidence="3 5" id="KW-0067">ATP-binding</keyword>
<evidence type="ECO:0000256" key="1">
    <source>
        <dbReference type="ARBA" id="ARBA00022448"/>
    </source>
</evidence>
<dbReference type="SUPFAM" id="SSF52540">
    <property type="entry name" value="P-loop containing nucleoside triphosphate hydrolases"/>
    <property type="match status" value="1"/>
</dbReference>
<dbReference type="InterPro" id="IPR003439">
    <property type="entry name" value="ABC_transporter-like_ATP-bd"/>
</dbReference>
<gene>
    <name evidence="5" type="ORF">HZF06_09325</name>
</gene>
<evidence type="ECO:0000313" key="5">
    <source>
        <dbReference type="EMBL" id="QLY81765.1"/>
    </source>
</evidence>
<protein>
    <submittedName>
        <fullName evidence="5">ABC transporter ATP-binding protein</fullName>
    </submittedName>
</protein>
<evidence type="ECO:0000259" key="4">
    <source>
        <dbReference type="PROSITE" id="PS50893"/>
    </source>
</evidence>
<keyword evidence="2" id="KW-0547">Nucleotide-binding</keyword>
<dbReference type="Proteomes" id="UP000512286">
    <property type="component" value="Chromosome"/>
</dbReference>
<sequence length="232" mass="26108">MLEVNNITKSYGKFKAVKDISFKVEEGEIAVLVGPNGAGKSTIIKSIAGLLKYEGEIKIGGKHNKSIEGKRLFNYVPEMPAMYPLLTVDEHIHFIAKAYGLNDYKEKAEELLKTFDMVDKRTKLGQELSKGMQQKVSIMCGLITNPKLILFDEPMIGLDPKAIKELKNYFAKLKESGAAIIISTHLLDSVQDLWDRILIMKEGEIILSKTKGEFNESGDNLEEIFFEFTEEN</sequence>
<evidence type="ECO:0000256" key="3">
    <source>
        <dbReference type="ARBA" id="ARBA00022840"/>
    </source>
</evidence>
<dbReference type="SMART" id="SM00382">
    <property type="entry name" value="AAA"/>
    <property type="match status" value="1"/>
</dbReference>
<proteinExistence type="predicted"/>
<dbReference type="GO" id="GO:0005524">
    <property type="term" value="F:ATP binding"/>
    <property type="evidence" value="ECO:0007669"/>
    <property type="project" value="UniProtKB-KW"/>
</dbReference>